<proteinExistence type="inferred from homology"/>
<dbReference type="Gene3D" id="1.20.1540.10">
    <property type="entry name" value="Rhomboid-like"/>
    <property type="match status" value="1"/>
</dbReference>
<keyword evidence="9" id="KW-1185">Reference proteome</keyword>
<dbReference type="SUPFAM" id="SSF144091">
    <property type="entry name" value="Rhomboid-like"/>
    <property type="match status" value="1"/>
</dbReference>
<dbReference type="OrthoDB" id="10260614at2759"/>
<dbReference type="PANTHER" id="PTHR43731">
    <property type="entry name" value="RHOMBOID PROTEASE"/>
    <property type="match status" value="1"/>
</dbReference>
<comment type="subcellular location">
    <subcellularLocation>
        <location evidence="1">Membrane</location>
        <topology evidence="1">Multi-pass membrane protein</topology>
    </subcellularLocation>
</comment>
<name>A0A136J3F2_9PEZI</name>
<comment type="similarity">
    <text evidence="2">Belongs to the peptidase S54 family.</text>
</comment>
<keyword evidence="4" id="KW-0378">Hydrolase</keyword>
<evidence type="ECO:0000313" key="9">
    <source>
        <dbReference type="Proteomes" id="UP000070501"/>
    </source>
</evidence>
<evidence type="ECO:0000256" key="5">
    <source>
        <dbReference type="ARBA" id="ARBA00022989"/>
    </source>
</evidence>
<evidence type="ECO:0000256" key="3">
    <source>
        <dbReference type="ARBA" id="ARBA00022692"/>
    </source>
</evidence>
<evidence type="ECO:0000313" key="8">
    <source>
        <dbReference type="EMBL" id="KXJ91705.1"/>
    </source>
</evidence>
<keyword evidence="3" id="KW-0812">Transmembrane</keyword>
<dbReference type="GO" id="GO:0004252">
    <property type="term" value="F:serine-type endopeptidase activity"/>
    <property type="evidence" value="ECO:0007669"/>
    <property type="project" value="InterPro"/>
</dbReference>
<organism evidence="8 9">
    <name type="scientific">Microdochium bolleyi</name>
    <dbReference type="NCBI Taxonomy" id="196109"/>
    <lineage>
        <taxon>Eukaryota</taxon>
        <taxon>Fungi</taxon>
        <taxon>Dikarya</taxon>
        <taxon>Ascomycota</taxon>
        <taxon>Pezizomycotina</taxon>
        <taxon>Sordariomycetes</taxon>
        <taxon>Xylariomycetidae</taxon>
        <taxon>Xylariales</taxon>
        <taxon>Microdochiaceae</taxon>
        <taxon>Microdochium</taxon>
    </lineage>
</organism>
<dbReference type="InterPro" id="IPR035952">
    <property type="entry name" value="Rhomboid-like_sf"/>
</dbReference>
<evidence type="ECO:0000256" key="2">
    <source>
        <dbReference type="ARBA" id="ARBA00009045"/>
    </source>
</evidence>
<gene>
    <name evidence="8" type="ORF">Micbo1qcDRAFT_161702</name>
</gene>
<keyword evidence="5" id="KW-1133">Transmembrane helix</keyword>
<dbReference type="STRING" id="196109.A0A136J3F2"/>
<evidence type="ECO:0000256" key="4">
    <source>
        <dbReference type="ARBA" id="ARBA00022801"/>
    </source>
</evidence>
<accession>A0A136J3F2</accession>
<sequence>MFGLQVGEGRTFAGSGSHFLSFYLAAGTLSGLGSHLWEALPWRNTVGRAVPSLGASGAVMALVGSWLMTNPTGKIGIMFVPYSWEAQDFLWGLLAFEGLGALGALRFLRLSINHASHLSGLGLGALYTVYDGKKHVWEPARNIAFDIMCRTGLV</sequence>
<dbReference type="Pfam" id="PF01694">
    <property type="entry name" value="Rhomboid"/>
    <property type="match status" value="1"/>
</dbReference>
<evidence type="ECO:0000256" key="6">
    <source>
        <dbReference type="ARBA" id="ARBA00023136"/>
    </source>
</evidence>
<evidence type="ECO:0000259" key="7">
    <source>
        <dbReference type="Pfam" id="PF01694"/>
    </source>
</evidence>
<feature type="domain" description="Peptidase S54 rhomboid" evidence="7">
    <location>
        <begin position="17"/>
        <end position="131"/>
    </location>
</feature>
<evidence type="ECO:0000256" key="1">
    <source>
        <dbReference type="ARBA" id="ARBA00004141"/>
    </source>
</evidence>
<protein>
    <recommendedName>
        <fullName evidence="7">Peptidase S54 rhomboid domain-containing protein</fullName>
    </recommendedName>
</protein>
<dbReference type="PANTHER" id="PTHR43731:SF14">
    <property type="entry name" value="PRESENILIN-ASSOCIATED RHOMBOID-LIKE PROTEIN, MITOCHONDRIAL"/>
    <property type="match status" value="1"/>
</dbReference>
<dbReference type="InParanoid" id="A0A136J3F2"/>
<dbReference type="Proteomes" id="UP000070501">
    <property type="component" value="Unassembled WGS sequence"/>
</dbReference>
<dbReference type="AlphaFoldDB" id="A0A136J3F2"/>
<dbReference type="GO" id="GO:0016020">
    <property type="term" value="C:membrane"/>
    <property type="evidence" value="ECO:0007669"/>
    <property type="project" value="UniProtKB-SubCell"/>
</dbReference>
<dbReference type="InterPro" id="IPR050925">
    <property type="entry name" value="Rhomboid_protease_S54"/>
</dbReference>
<keyword evidence="6" id="KW-0472">Membrane</keyword>
<dbReference type="EMBL" id="KQ964249">
    <property type="protein sequence ID" value="KXJ91705.1"/>
    <property type="molecule type" value="Genomic_DNA"/>
</dbReference>
<dbReference type="InterPro" id="IPR022764">
    <property type="entry name" value="Peptidase_S54_rhomboid_dom"/>
</dbReference>
<reference evidence="9" key="1">
    <citation type="submission" date="2016-02" db="EMBL/GenBank/DDBJ databases">
        <title>Draft genome sequence of Microdochium bolleyi, a fungal endophyte of beachgrass.</title>
        <authorList>
            <consortium name="DOE Joint Genome Institute"/>
            <person name="David A.S."/>
            <person name="May G."/>
            <person name="Haridas S."/>
            <person name="Lim J."/>
            <person name="Wang M."/>
            <person name="Labutti K."/>
            <person name="Lipzen A."/>
            <person name="Barry K."/>
            <person name="Grigoriev I.V."/>
        </authorList>
    </citation>
    <scope>NUCLEOTIDE SEQUENCE [LARGE SCALE GENOMIC DNA]</scope>
    <source>
        <strain evidence="9">J235TASD1</strain>
    </source>
</reference>